<organism evidence="4 5">
    <name type="scientific">Lysinibacillus antri</name>
    <dbReference type="NCBI Taxonomy" id="2498145"/>
    <lineage>
        <taxon>Bacteria</taxon>
        <taxon>Bacillati</taxon>
        <taxon>Bacillota</taxon>
        <taxon>Bacilli</taxon>
        <taxon>Bacillales</taxon>
        <taxon>Bacillaceae</taxon>
        <taxon>Lysinibacillus</taxon>
    </lineage>
</organism>
<dbReference type="PANTHER" id="PTHR32089">
    <property type="entry name" value="METHYL-ACCEPTING CHEMOTAXIS PROTEIN MCPB"/>
    <property type="match status" value="1"/>
</dbReference>
<evidence type="ECO:0000259" key="3">
    <source>
        <dbReference type="PROSITE" id="PS50111"/>
    </source>
</evidence>
<proteinExistence type="predicted"/>
<dbReference type="RefSeq" id="WP_126657838.1">
    <property type="nucleotide sequence ID" value="NZ_RYYR01000004.1"/>
</dbReference>
<dbReference type="Gene3D" id="1.10.287.950">
    <property type="entry name" value="Methyl-accepting chemotaxis protein"/>
    <property type="match status" value="1"/>
</dbReference>
<dbReference type="InterPro" id="IPR004089">
    <property type="entry name" value="MCPsignal_dom"/>
</dbReference>
<feature type="domain" description="Methyl-accepting transducer" evidence="3">
    <location>
        <begin position="109"/>
        <end position="280"/>
    </location>
</feature>
<keyword evidence="5" id="KW-1185">Reference proteome</keyword>
<comment type="caution">
    <text evidence="4">The sequence shown here is derived from an EMBL/GenBank/DDBJ whole genome shotgun (WGS) entry which is preliminary data.</text>
</comment>
<gene>
    <name evidence="4" type="ORF">EK386_04540</name>
</gene>
<dbReference type="PROSITE" id="PS50111">
    <property type="entry name" value="CHEMOTAXIS_TRANSDUC_2"/>
    <property type="match status" value="1"/>
</dbReference>
<evidence type="ECO:0000256" key="1">
    <source>
        <dbReference type="ARBA" id="ARBA00023224"/>
    </source>
</evidence>
<dbReference type="SMART" id="SM00283">
    <property type="entry name" value="MA"/>
    <property type="match status" value="1"/>
</dbReference>
<dbReference type="PANTHER" id="PTHR32089:SF112">
    <property type="entry name" value="LYSOZYME-LIKE PROTEIN-RELATED"/>
    <property type="match status" value="1"/>
</dbReference>
<evidence type="ECO:0000313" key="5">
    <source>
        <dbReference type="Proteomes" id="UP000287910"/>
    </source>
</evidence>
<keyword evidence="1 2" id="KW-0807">Transducer</keyword>
<accession>A0A3S0QRB6</accession>
<dbReference type="SUPFAM" id="SSF58104">
    <property type="entry name" value="Methyl-accepting chemotaxis protein (MCP) signaling domain"/>
    <property type="match status" value="1"/>
</dbReference>
<dbReference type="GO" id="GO:0007165">
    <property type="term" value="P:signal transduction"/>
    <property type="evidence" value="ECO:0007669"/>
    <property type="project" value="UniProtKB-KW"/>
</dbReference>
<evidence type="ECO:0000313" key="4">
    <source>
        <dbReference type="EMBL" id="RUL55598.1"/>
    </source>
</evidence>
<dbReference type="GO" id="GO:0016020">
    <property type="term" value="C:membrane"/>
    <property type="evidence" value="ECO:0007669"/>
    <property type="project" value="InterPro"/>
</dbReference>
<reference evidence="4 5" key="1">
    <citation type="submission" date="2018-12" db="EMBL/GenBank/DDBJ databases">
        <title>Lysinibacillus antri sp. nov., isolated from a cave soil.</title>
        <authorList>
            <person name="Narsing Rao M.P."/>
            <person name="Zhang H."/>
            <person name="Dong Z.-Y."/>
            <person name="Niu X.-K."/>
            <person name="Zhang K."/>
            <person name="Fang B.-Z."/>
            <person name="Kang Y.-Q."/>
            <person name="Xiao M."/>
            <person name="Li W.-J."/>
        </authorList>
    </citation>
    <scope>NUCLEOTIDE SEQUENCE [LARGE SCALE GENOMIC DNA]</scope>
    <source>
        <strain evidence="4 5">SYSU K30002</strain>
    </source>
</reference>
<dbReference type="Proteomes" id="UP000287910">
    <property type="component" value="Unassembled WGS sequence"/>
</dbReference>
<sequence length="280" mass="30947">MGIETNNELHETLQFFVEHADTIKQLFIEDVDVTITDKEKVLEQLVSKELNVTSSKGRTLNSNDPMMEVIRSNKKVIMDIPKEYYGNPFTAVMVPIHGKRGEVIGGIGLSRSTNKKSKLLEVAEQFAASSEEISASTEELAVSSVDFNTYMNQLSAAQNEMREQVETTAKILEMINNVAKNTRILGFNAGIEAARSGEYGRGFSVVAKEITKLADQSADSVNEIRQLIDKLNEKVVQVANIVKDTVEISTSQTSAIGEISTTIQHLTNVAEEIEEMAKEM</sequence>
<name>A0A3S0QRB6_9BACI</name>
<protein>
    <recommendedName>
        <fullName evidence="3">Methyl-accepting transducer domain-containing protein</fullName>
    </recommendedName>
</protein>
<dbReference type="EMBL" id="RYYR01000004">
    <property type="protein sequence ID" value="RUL55598.1"/>
    <property type="molecule type" value="Genomic_DNA"/>
</dbReference>
<dbReference type="AlphaFoldDB" id="A0A3S0QRB6"/>
<dbReference type="Pfam" id="PF00015">
    <property type="entry name" value="MCPsignal"/>
    <property type="match status" value="1"/>
</dbReference>
<evidence type="ECO:0000256" key="2">
    <source>
        <dbReference type="PROSITE-ProRule" id="PRU00284"/>
    </source>
</evidence>